<evidence type="ECO:0000313" key="7">
    <source>
        <dbReference type="Proteomes" id="UP000190951"/>
    </source>
</evidence>
<comment type="subcellular location">
    <subcellularLocation>
        <location evidence="1">Membrane</location>
        <topology evidence="1">Multi-pass membrane protein</topology>
    </subcellularLocation>
</comment>
<keyword evidence="5" id="KW-0472">Membrane</keyword>
<dbReference type="Gene3D" id="1.10.4160.10">
    <property type="entry name" value="Hydantoin permease"/>
    <property type="match status" value="1"/>
</dbReference>
<dbReference type="AlphaFoldDB" id="A0A1S8KXV4"/>
<keyword evidence="3" id="KW-0812">Transmembrane</keyword>
<proteinExistence type="inferred from homology"/>
<evidence type="ECO:0000313" key="6">
    <source>
        <dbReference type="EMBL" id="URZ13205.1"/>
    </source>
</evidence>
<dbReference type="PANTHER" id="PTHR30569:SF0">
    <property type="entry name" value="CYTOSINE PERMEASE"/>
    <property type="match status" value="1"/>
</dbReference>
<dbReference type="InterPro" id="IPR030191">
    <property type="entry name" value="CodB"/>
</dbReference>
<dbReference type="NCBIfam" id="TIGR02358">
    <property type="entry name" value="thia_cytX"/>
    <property type="match status" value="1"/>
</dbReference>
<gene>
    <name evidence="6" type="ORF">CROST_039550</name>
</gene>
<name>A0A1S8KXV4_9CLOT</name>
<dbReference type="KEGG" id="crw:CROST_039550"/>
<organism evidence="6 7">
    <name type="scientific">Clostridium felsineum</name>
    <dbReference type="NCBI Taxonomy" id="36839"/>
    <lineage>
        <taxon>Bacteria</taxon>
        <taxon>Bacillati</taxon>
        <taxon>Bacillota</taxon>
        <taxon>Clostridia</taxon>
        <taxon>Eubacteriales</taxon>
        <taxon>Clostridiaceae</taxon>
        <taxon>Clostridium</taxon>
    </lineage>
</organism>
<reference evidence="6 7" key="1">
    <citation type="submission" date="2022-04" db="EMBL/GenBank/DDBJ databases">
        <title>Genome sequence of C. roseum typestrain.</title>
        <authorList>
            <person name="Poehlein A."/>
            <person name="Schoch T."/>
            <person name="Duerre P."/>
            <person name="Daniel R."/>
        </authorList>
    </citation>
    <scope>NUCLEOTIDE SEQUENCE [LARGE SCALE GENOMIC DNA]</scope>
    <source>
        <strain evidence="6 7">DSM 7320</strain>
    </source>
</reference>
<evidence type="ECO:0000256" key="5">
    <source>
        <dbReference type="ARBA" id="ARBA00023136"/>
    </source>
</evidence>
<sequence>MFDLLRRVPEKVILRFYFLLKKDDRLMEDKKTSVFSNGLIWFGAAISIAEILTGTLIAPIGLKKGIIAIIIGHLVGCILLYFAGLIGGITGKSSMETVKNSFGQRGSLFFSIINILQLIGWTAVMILSGANAANSTLNVGGKLMWIIIIGFLIIIWILVGVKNLSKLNTIAMAALFITTIALSTVIFKDVRKPVYVGNISFSGAMELAIAMPLSWLPLISDYTRIAEKPKKATAVSVIVYFFTSSWMYIIGLGATVFTGKSDISKIILSVGGGSIALIIIIFSTVTTTFLDAYSAGVSAESVIKGVKGKHIAIGSCILGMILSYFTPIEQYENFLYFISSVFAPMISILIVDFFIIKKEYHNDKYNMSNLIIWVIGFVIYRFFISVDTPIGSTIPAMTITAILCCFKNIMFGGNRDV</sequence>
<comment type="similarity">
    <text evidence="2">Belongs to the purine-cytosine permease (2.A.39) family.</text>
</comment>
<evidence type="ECO:0000256" key="2">
    <source>
        <dbReference type="ARBA" id="ARBA00008974"/>
    </source>
</evidence>
<evidence type="ECO:0000256" key="3">
    <source>
        <dbReference type="ARBA" id="ARBA00022692"/>
    </source>
</evidence>
<dbReference type="InterPro" id="IPR012732">
    <property type="entry name" value="Thia_CytX"/>
</dbReference>
<dbReference type="GO" id="GO:0015209">
    <property type="term" value="F:cytosine transmembrane transporter activity"/>
    <property type="evidence" value="ECO:0007669"/>
    <property type="project" value="InterPro"/>
</dbReference>
<dbReference type="GO" id="GO:0005886">
    <property type="term" value="C:plasma membrane"/>
    <property type="evidence" value="ECO:0007669"/>
    <property type="project" value="TreeGrafter"/>
</dbReference>
<keyword evidence="4" id="KW-1133">Transmembrane helix</keyword>
<keyword evidence="7" id="KW-1185">Reference proteome</keyword>
<evidence type="ECO:0000256" key="1">
    <source>
        <dbReference type="ARBA" id="ARBA00004141"/>
    </source>
</evidence>
<dbReference type="EMBL" id="CP096983">
    <property type="protein sequence ID" value="URZ13205.1"/>
    <property type="molecule type" value="Genomic_DNA"/>
</dbReference>
<dbReference type="Proteomes" id="UP000190951">
    <property type="component" value="Chromosome"/>
</dbReference>
<evidence type="ECO:0000256" key="4">
    <source>
        <dbReference type="ARBA" id="ARBA00022989"/>
    </source>
</evidence>
<protein>
    <submittedName>
        <fullName evidence="6">Uncharacterized protein</fullName>
    </submittedName>
</protein>
<dbReference type="STRING" id="84029.CROST_43680"/>
<accession>A0A1S8KXV4</accession>
<dbReference type="InterPro" id="IPR001248">
    <property type="entry name" value="Pur-cyt_permease"/>
</dbReference>
<dbReference type="PANTHER" id="PTHR30569">
    <property type="entry name" value="CYTOSINE TRANSPORTER CODB"/>
    <property type="match status" value="1"/>
</dbReference>
<dbReference type="Pfam" id="PF02133">
    <property type="entry name" value="Transp_cyt_pur"/>
    <property type="match status" value="1"/>
</dbReference>